<dbReference type="AlphaFoldDB" id="A0A4Q1BAJ4"/>
<feature type="compositionally biased region" description="Low complexity" evidence="1">
    <location>
        <begin position="12"/>
        <end position="23"/>
    </location>
</feature>
<feature type="compositionally biased region" description="Polar residues" evidence="1">
    <location>
        <begin position="50"/>
        <end position="66"/>
    </location>
</feature>
<comment type="caution">
    <text evidence="2">The sequence shown here is derived from an EMBL/GenBank/DDBJ whole genome shotgun (WGS) entry which is preliminary data.</text>
</comment>
<dbReference type="EMBL" id="SDIL01000228">
    <property type="protein sequence ID" value="RXK34674.1"/>
    <property type="molecule type" value="Genomic_DNA"/>
</dbReference>
<sequence length="166" mass="17720">MGTEEDMDSDDSSLSTLTPSNSEDSQDGDLDSQAGAFPEVPVPISLSAPEHTNTSRINARESTGFQEGTKEEYPGEGITDPSLIMGVLGPLSHDQSQVQESHSLVQGRALFSPVETMGQSSNQAELDAFLDYTATPQFDEDMRALSAALLSQTYPGCKDQTWGVTG</sequence>
<dbReference type="InParanoid" id="A0A4Q1BAJ4"/>
<evidence type="ECO:0000256" key="1">
    <source>
        <dbReference type="SAM" id="MobiDB-lite"/>
    </source>
</evidence>
<gene>
    <name evidence="2" type="ORF">M231_08068</name>
</gene>
<reference evidence="2 3" key="1">
    <citation type="submission" date="2016-06" db="EMBL/GenBank/DDBJ databases">
        <title>Evolution of pathogenesis and genome organization in the Tremellales.</title>
        <authorList>
            <person name="Cuomo C."/>
            <person name="Litvintseva A."/>
            <person name="Heitman J."/>
            <person name="Chen Y."/>
            <person name="Sun S."/>
            <person name="Springer D."/>
            <person name="Dromer F."/>
            <person name="Young S."/>
            <person name="Zeng Q."/>
            <person name="Chapman S."/>
            <person name="Gujja S."/>
            <person name="Saif S."/>
            <person name="Birren B."/>
        </authorList>
    </citation>
    <scope>NUCLEOTIDE SEQUENCE [LARGE SCALE GENOMIC DNA]</scope>
    <source>
        <strain evidence="2 3">ATCC 28783</strain>
    </source>
</reference>
<organism evidence="2 3">
    <name type="scientific">Tremella mesenterica</name>
    <name type="common">Jelly fungus</name>
    <dbReference type="NCBI Taxonomy" id="5217"/>
    <lineage>
        <taxon>Eukaryota</taxon>
        <taxon>Fungi</taxon>
        <taxon>Dikarya</taxon>
        <taxon>Basidiomycota</taxon>
        <taxon>Agaricomycotina</taxon>
        <taxon>Tremellomycetes</taxon>
        <taxon>Tremellales</taxon>
        <taxon>Tremellaceae</taxon>
        <taxon>Tremella</taxon>
    </lineage>
</organism>
<protein>
    <submittedName>
        <fullName evidence="2">Uncharacterized protein</fullName>
    </submittedName>
</protein>
<keyword evidence="3" id="KW-1185">Reference proteome</keyword>
<feature type="region of interest" description="Disordered" evidence="1">
    <location>
        <begin position="1"/>
        <end position="81"/>
    </location>
</feature>
<proteinExistence type="predicted"/>
<accession>A0A4Q1BAJ4</accession>
<feature type="compositionally biased region" description="Acidic residues" evidence="1">
    <location>
        <begin position="1"/>
        <end position="11"/>
    </location>
</feature>
<dbReference type="Proteomes" id="UP000289152">
    <property type="component" value="Unassembled WGS sequence"/>
</dbReference>
<evidence type="ECO:0000313" key="2">
    <source>
        <dbReference type="EMBL" id="RXK34674.1"/>
    </source>
</evidence>
<evidence type="ECO:0000313" key="3">
    <source>
        <dbReference type="Proteomes" id="UP000289152"/>
    </source>
</evidence>
<name>A0A4Q1BAJ4_TREME</name>